<evidence type="ECO:0000256" key="14">
    <source>
        <dbReference type="ARBA" id="ARBA00023136"/>
    </source>
</evidence>
<dbReference type="GO" id="GO:0006508">
    <property type="term" value="P:proteolysis"/>
    <property type="evidence" value="ECO:0007669"/>
    <property type="project" value="UniProtKB-KW"/>
</dbReference>
<evidence type="ECO:0000259" key="17">
    <source>
        <dbReference type="SMART" id="SM00382"/>
    </source>
</evidence>
<comment type="subcellular location">
    <subcellularLocation>
        <location evidence="2">Membrane</location>
    </subcellularLocation>
</comment>
<name>A0AB34JR43_PRYPA</name>
<comment type="similarity">
    <text evidence="15">Belongs to the AAA ATPase family.</text>
</comment>
<evidence type="ECO:0000256" key="13">
    <source>
        <dbReference type="ARBA" id="ARBA00023049"/>
    </source>
</evidence>
<dbReference type="GO" id="GO:0010304">
    <property type="term" value="P:PSII associated light-harvesting complex II catabolic process"/>
    <property type="evidence" value="ECO:0007669"/>
    <property type="project" value="UniProtKB-ARBA"/>
</dbReference>
<dbReference type="PANTHER" id="PTHR23076:SF113">
    <property type="entry name" value="ATP-DEPENDENT ZINC METALLOPROTEASE FTSH 1, CHLOROPLASTIC-RELATED"/>
    <property type="match status" value="1"/>
</dbReference>
<keyword evidence="10" id="KW-0862">Zinc</keyword>
<dbReference type="AlphaFoldDB" id="A0AB34JR43"/>
<dbReference type="Proteomes" id="UP001515480">
    <property type="component" value="Unassembled WGS sequence"/>
</dbReference>
<dbReference type="Pfam" id="PF01434">
    <property type="entry name" value="Peptidase_M41"/>
    <property type="match status" value="1"/>
</dbReference>
<keyword evidence="8 15" id="KW-0547">Nucleotide-binding</keyword>
<feature type="signal peptide" evidence="16">
    <location>
        <begin position="1"/>
        <end position="17"/>
    </location>
</feature>
<dbReference type="InterPro" id="IPR003960">
    <property type="entry name" value="ATPase_AAA_CS"/>
</dbReference>
<dbReference type="PANTHER" id="PTHR23076">
    <property type="entry name" value="METALLOPROTEASE M41 FTSH"/>
    <property type="match status" value="1"/>
</dbReference>
<evidence type="ECO:0000256" key="12">
    <source>
        <dbReference type="ARBA" id="ARBA00022989"/>
    </source>
</evidence>
<keyword evidence="19" id="KW-1185">Reference proteome</keyword>
<sequence>MAALLANLALGYTLAPASVPSPVLRCAAPTCVARPPQLPRSAASAAAAAMIAAGVAASPALAADPWPYSTLISKVQADDVAKVAFSTDGTKVVAFDQEGRDHQVNIFPGGDAELVSELRKHQVQFAVVPPPEANPALSLLGGFGSLLINFLPLFLLIGLNLLASRGGPGGPMGGGMGGPGGIGKSQSKIQMEPNTGVTFDDVAGADGAKLELTEIVDFLKSPAKYAALGAKIPKGALMEGPPGTGKTLLARAVAGEAGVPFVSASGSEFVEMFVGVGASRVRDLFGQAKKNAPCIVFIDEIDAIGGARAGGQGGGMGGGGNDEREQTLNQILTEMDGFEGNSGVIVLAATNRADILDSALLRPGRFDRRVPVDLPDVKGRLSILKVHARGKPLADELDLEIVAKRTTGFSGASLANLMNEAAIIAARNNKTSITYQEVDYAIDRVTVGMQKTTGTSFPARQKLVAYHEAGHAVMGLLTPDYDMVTKVTIVPRTNGAGGFTLFTPSEERLESGMYSKRYLESQLAVALGGRVAEELIFGEDEVTTGASNDLQQVRNIARRMVAQWGFANAEMGAAPLAWETAEGNGLMQPRLASAKMEQEIDAQVKAIVTRAYNKCYSTLSENKELLDALTQRLIEEETVDYDELIRMRDEHCAKLATAA</sequence>
<feature type="chain" id="PRO_5044189127" description="AAA+ ATPase domain-containing protein" evidence="16">
    <location>
        <begin position="18"/>
        <end position="659"/>
    </location>
</feature>
<dbReference type="SMART" id="SM00382">
    <property type="entry name" value="AAA"/>
    <property type="match status" value="1"/>
</dbReference>
<dbReference type="Pfam" id="PF00004">
    <property type="entry name" value="AAA"/>
    <property type="match status" value="1"/>
</dbReference>
<evidence type="ECO:0000256" key="16">
    <source>
        <dbReference type="SAM" id="SignalP"/>
    </source>
</evidence>
<dbReference type="CDD" id="cd19501">
    <property type="entry name" value="RecA-like_FtsH"/>
    <property type="match status" value="1"/>
</dbReference>
<evidence type="ECO:0000256" key="11">
    <source>
        <dbReference type="ARBA" id="ARBA00022840"/>
    </source>
</evidence>
<evidence type="ECO:0000256" key="7">
    <source>
        <dbReference type="ARBA" id="ARBA00022723"/>
    </source>
</evidence>
<organism evidence="18 19">
    <name type="scientific">Prymnesium parvum</name>
    <name type="common">Toxic golden alga</name>
    <dbReference type="NCBI Taxonomy" id="97485"/>
    <lineage>
        <taxon>Eukaryota</taxon>
        <taxon>Haptista</taxon>
        <taxon>Haptophyta</taxon>
        <taxon>Prymnesiophyceae</taxon>
        <taxon>Prymnesiales</taxon>
        <taxon>Prymnesiaceae</taxon>
        <taxon>Prymnesium</taxon>
    </lineage>
</organism>
<dbReference type="FunFam" id="1.10.8.60:FF:000001">
    <property type="entry name" value="ATP-dependent zinc metalloprotease FtsH"/>
    <property type="match status" value="1"/>
</dbReference>
<dbReference type="GO" id="GO:0016887">
    <property type="term" value="F:ATP hydrolysis activity"/>
    <property type="evidence" value="ECO:0007669"/>
    <property type="project" value="InterPro"/>
</dbReference>
<proteinExistence type="inferred from homology"/>
<dbReference type="NCBIfam" id="TIGR01241">
    <property type="entry name" value="FtsH_fam"/>
    <property type="match status" value="1"/>
</dbReference>
<keyword evidence="13" id="KW-0482">Metalloprotease</keyword>
<dbReference type="GO" id="GO:0005524">
    <property type="term" value="F:ATP binding"/>
    <property type="evidence" value="ECO:0007669"/>
    <property type="project" value="UniProtKB-KW"/>
</dbReference>
<evidence type="ECO:0000256" key="2">
    <source>
        <dbReference type="ARBA" id="ARBA00004370"/>
    </source>
</evidence>
<dbReference type="GO" id="GO:0009535">
    <property type="term" value="C:chloroplast thylakoid membrane"/>
    <property type="evidence" value="ECO:0007669"/>
    <property type="project" value="TreeGrafter"/>
</dbReference>
<gene>
    <name evidence="18" type="ORF">AB1Y20_018915</name>
</gene>
<dbReference type="InterPro" id="IPR005936">
    <property type="entry name" value="FtsH"/>
</dbReference>
<keyword evidence="16" id="KW-0732">Signal</keyword>
<accession>A0AB34JR43</accession>
<feature type="domain" description="AAA+ ATPase" evidence="17">
    <location>
        <begin position="232"/>
        <end position="376"/>
    </location>
</feature>
<dbReference type="HAMAP" id="MF_01458">
    <property type="entry name" value="FtsH"/>
    <property type="match status" value="1"/>
</dbReference>
<evidence type="ECO:0000256" key="1">
    <source>
        <dbReference type="ARBA" id="ARBA00001947"/>
    </source>
</evidence>
<dbReference type="GO" id="GO:0004176">
    <property type="term" value="F:ATP-dependent peptidase activity"/>
    <property type="evidence" value="ECO:0007669"/>
    <property type="project" value="InterPro"/>
</dbReference>
<evidence type="ECO:0000256" key="9">
    <source>
        <dbReference type="ARBA" id="ARBA00022801"/>
    </source>
</evidence>
<keyword evidence="5" id="KW-0645">Protease</keyword>
<dbReference type="InterPro" id="IPR000642">
    <property type="entry name" value="Peptidase_M41"/>
</dbReference>
<dbReference type="EMBL" id="JBGBPQ010000005">
    <property type="protein sequence ID" value="KAL1524000.1"/>
    <property type="molecule type" value="Genomic_DNA"/>
</dbReference>
<dbReference type="FunFam" id="3.40.50.300:FF:000001">
    <property type="entry name" value="ATP-dependent zinc metalloprotease FtsH"/>
    <property type="match status" value="1"/>
</dbReference>
<dbReference type="Gene3D" id="3.30.720.210">
    <property type="match status" value="1"/>
</dbReference>
<keyword evidence="9" id="KW-0378">Hydrolase</keyword>
<dbReference type="InterPro" id="IPR003959">
    <property type="entry name" value="ATPase_AAA_core"/>
</dbReference>
<comment type="similarity">
    <text evidence="4">In the N-terminal section; belongs to the AAA ATPase family.</text>
</comment>
<dbReference type="InterPro" id="IPR041569">
    <property type="entry name" value="AAA_lid_3"/>
</dbReference>
<comment type="similarity">
    <text evidence="3">In the C-terminal section; belongs to the peptidase M41 family.</text>
</comment>
<keyword evidence="14" id="KW-0472">Membrane</keyword>
<dbReference type="Pfam" id="PF17862">
    <property type="entry name" value="AAA_lid_3"/>
    <property type="match status" value="1"/>
</dbReference>
<evidence type="ECO:0000256" key="3">
    <source>
        <dbReference type="ARBA" id="ARBA00010044"/>
    </source>
</evidence>
<keyword evidence="12" id="KW-1133">Transmembrane helix</keyword>
<dbReference type="GO" id="GO:0046872">
    <property type="term" value="F:metal ion binding"/>
    <property type="evidence" value="ECO:0007669"/>
    <property type="project" value="UniProtKB-KW"/>
</dbReference>
<dbReference type="InterPro" id="IPR027417">
    <property type="entry name" value="P-loop_NTPase"/>
</dbReference>
<dbReference type="InterPro" id="IPR037219">
    <property type="entry name" value="Peptidase_M41-like"/>
</dbReference>
<dbReference type="SUPFAM" id="SSF140990">
    <property type="entry name" value="FtsH protease domain-like"/>
    <property type="match status" value="1"/>
</dbReference>
<dbReference type="Gene3D" id="1.10.8.60">
    <property type="match status" value="1"/>
</dbReference>
<evidence type="ECO:0000256" key="8">
    <source>
        <dbReference type="ARBA" id="ARBA00022741"/>
    </source>
</evidence>
<evidence type="ECO:0000256" key="6">
    <source>
        <dbReference type="ARBA" id="ARBA00022692"/>
    </source>
</evidence>
<evidence type="ECO:0000256" key="15">
    <source>
        <dbReference type="RuleBase" id="RU003651"/>
    </source>
</evidence>
<protein>
    <recommendedName>
        <fullName evidence="17">AAA+ ATPase domain-containing protein</fullName>
    </recommendedName>
</protein>
<comment type="caution">
    <text evidence="18">The sequence shown here is derived from an EMBL/GenBank/DDBJ whole genome shotgun (WGS) entry which is preliminary data.</text>
</comment>
<dbReference type="Gene3D" id="3.40.50.300">
    <property type="entry name" value="P-loop containing nucleotide triphosphate hydrolases"/>
    <property type="match status" value="1"/>
</dbReference>
<evidence type="ECO:0000313" key="19">
    <source>
        <dbReference type="Proteomes" id="UP001515480"/>
    </source>
</evidence>
<dbReference type="FunFam" id="1.20.58.760:FF:000001">
    <property type="entry name" value="ATP-dependent zinc metalloprotease FtsH"/>
    <property type="match status" value="1"/>
</dbReference>
<keyword evidence="6" id="KW-0812">Transmembrane</keyword>
<reference evidence="18 19" key="1">
    <citation type="journal article" date="2024" name="Science">
        <title>Giant polyketide synthase enzymes in the biosynthesis of giant marine polyether toxins.</title>
        <authorList>
            <person name="Fallon T.R."/>
            <person name="Shende V.V."/>
            <person name="Wierzbicki I.H."/>
            <person name="Pendleton A.L."/>
            <person name="Watervoot N.F."/>
            <person name="Auber R.P."/>
            <person name="Gonzalez D.J."/>
            <person name="Wisecaver J.H."/>
            <person name="Moore B.S."/>
        </authorList>
    </citation>
    <scope>NUCLEOTIDE SEQUENCE [LARGE SCALE GENOMIC DNA]</scope>
    <source>
        <strain evidence="18 19">12B1</strain>
    </source>
</reference>
<dbReference type="Gene3D" id="1.20.58.760">
    <property type="entry name" value="Peptidase M41"/>
    <property type="match status" value="1"/>
</dbReference>
<evidence type="ECO:0000256" key="4">
    <source>
        <dbReference type="ARBA" id="ARBA00010550"/>
    </source>
</evidence>
<keyword evidence="7" id="KW-0479">Metal-binding</keyword>
<dbReference type="SUPFAM" id="SSF52540">
    <property type="entry name" value="P-loop containing nucleoside triphosphate hydrolases"/>
    <property type="match status" value="1"/>
</dbReference>
<dbReference type="PROSITE" id="PS00674">
    <property type="entry name" value="AAA"/>
    <property type="match status" value="1"/>
</dbReference>
<evidence type="ECO:0000313" key="18">
    <source>
        <dbReference type="EMBL" id="KAL1524000.1"/>
    </source>
</evidence>
<comment type="cofactor">
    <cofactor evidence="1">
        <name>Zn(2+)</name>
        <dbReference type="ChEBI" id="CHEBI:29105"/>
    </cofactor>
</comment>
<evidence type="ECO:0000256" key="10">
    <source>
        <dbReference type="ARBA" id="ARBA00022833"/>
    </source>
</evidence>
<dbReference type="InterPro" id="IPR003593">
    <property type="entry name" value="AAA+_ATPase"/>
</dbReference>
<dbReference type="GO" id="GO:0004222">
    <property type="term" value="F:metalloendopeptidase activity"/>
    <property type="evidence" value="ECO:0007669"/>
    <property type="project" value="InterPro"/>
</dbReference>
<keyword evidence="11 15" id="KW-0067">ATP-binding</keyword>
<evidence type="ECO:0000256" key="5">
    <source>
        <dbReference type="ARBA" id="ARBA00022670"/>
    </source>
</evidence>